<dbReference type="OMA" id="INTICEM"/>
<dbReference type="PANTHER" id="PTHR33096">
    <property type="entry name" value="CXC2 DOMAIN-CONTAINING PROTEIN"/>
    <property type="match status" value="1"/>
</dbReference>
<organism evidence="2 3">
    <name type="scientific">Coniophora puteana (strain RWD-64-598)</name>
    <name type="common">Brown rot fungus</name>
    <dbReference type="NCBI Taxonomy" id="741705"/>
    <lineage>
        <taxon>Eukaryota</taxon>
        <taxon>Fungi</taxon>
        <taxon>Dikarya</taxon>
        <taxon>Basidiomycota</taxon>
        <taxon>Agaricomycotina</taxon>
        <taxon>Agaricomycetes</taxon>
        <taxon>Agaricomycetidae</taxon>
        <taxon>Boletales</taxon>
        <taxon>Coniophorineae</taxon>
        <taxon>Coniophoraceae</taxon>
        <taxon>Coniophora</taxon>
    </lineage>
</organism>
<evidence type="ECO:0000313" key="3">
    <source>
        <dbReference type="Proteomes" id="UP000053558"/>
    </source>
</evidence>
<accession>A0A5M3MUC3</accession>
<dbReference type="InterPro" id="IPR040521">
    <property type="entry name" value="KDZ"/>
</dbReference>
<name>A0A5M3MUC3_CONPW</name>
<dbReference type="AlphaFoldDB" id="A0A5M3MUC3"/>
<sequence>MPADQKAALEKLSDQPLDQEQEGIVNNSDEWVDFGGIVDGSEEISVSHAGGEFQELARQFYEDLRKSVSDRAGKRVDYRTRRDRGLRRDQTFLRQLPAMVDAYLEWSYRRDRSGRGSDTPVGEKAEESVGVQMRVIDVFDARTIFVTEAPTDKNILATLVRHGLVPCSPCSPNVSITIDALELLRISRVRCPHYSIQAFTKTLCDLHGVAYQRYLTRQVTIAFDVYQQVLHEVRQRVNRVLERDKPDWRLKHVCPACTYNLQDEKKLRFDILYTMDGNDSLKRIYRRSSGEDNGADADICPSAANDLPTAFQLHDDRYIPREIVDKWAVRNGRDLVTDESAEVDENNPCASRWKNMKDDKTKRMWGIFDETGLFGSVCRHGFSLVIADMVRSGELAKYPLAVVEKMLHVYKCHHGCGYDIGCRFKTILAKSGLGKIAKELNHTCLVGAFHGHAHRRLCQVIHLATYVKGLGIEDLEGCERLWSKLNALAASVRYASPFHRQQAIVAFLAHHDTYEMYANLTLFLLNNYKQALNTIKTSRATVTNLMSDLNVTDTAEFERWLEDEKVYLEALQQEPVEESLRMEYWQRAVNLKAYEQELAATRDTWHTHTPQMAPGTNNDTSKALKTAHRHALQKYEKERELVHDLEKRLGISETWTPDSPEWQETGRLVGRRKYQRALDTLEGLIVARVFELGKMNRSQTGYALRQHIGKALKVRSAAIRTALDRFNAAARALGQPTVKWEDVTQYRFLADIDLLRRGRQDVSKRAWSTPAARYLMDESFKILRAEEEIDRLNVEVRRVATYLRDEMEYLHGCEERARPTHPFLAHQIALLRGERDRFTQQHADRLHQIANLEGFTGTIEPGTSVHRELGESAGPIPYLTGFGQFGTAKEAIPPEDISEGVPNAAAEDDDVDVDDDGEDEQEREDTVLTAVMSILGVSDDADEI</sequence>
<dbReference type="EMBL" id="JH711576">
    <property type="protein sequence ID" value="EIW82713.1"/>
    <property type="molecule type" value="Genomic_DNA"/>
</dbReference>
<gene>
    <name evidence="2" type="ORF">CONPUDRAFT_163795</name>
</gene>
<reference evidence="3" key="1">
    <citation type="journal article" date="2012" name="Science">
        <title>The Paleozoic origin of enzymatic lignin decomposition reconstructed from 31 fungal genomes.</title>
        <authorList>
            <person name="Floudas D."/>
            <person name="Binder M."/>
            <person name="Riley R."/>
            <person name="Barry K."/>
            <person name="Blanchette R.A."/>
            <person name="Henrissat B."/>
            <person name="Martinez A.T."/>
            <person name="Otillar R."/>
            <person name="Spatafora J.W."/>
            <person name="Yadav J.S."/>
            <person name="Aerts A."/>
            <person name="Benoit I."/>
            <person name="Boyd A."/>
            <person name="Carlson A."/>
            <person name="Copeland A."/>
            <person name="Coutinho P.M."/>
            <person name="de Vries R.P."/>
            <person name="Ferreira P."/>
            <person name="Findley K."/>
            <person name="Foster B."/>
            <person name="Gaskell J."/>
            <person name="Glotzer D."/>
            <person name="Gorecki P."/>
            <person name="Heitman J."/>
            <person name="Hesse C."/>
            <person name="Hori C."/>
            <person name="Igarashi K."/>
            <person name="Jurgens J.A."/>
            <person name="Kallen N."/>
            <person name="Kersten P."/>
            <person name="Kohler A."/>
            <person name="Kuees U."/>
            <person name="Kumar T.K.A."/>
            <person name="Kuo A."/>
            <person name="LaButti K."/>
            <person name="Larrondo L.F."/>
            <person name="Lindquist E."/>
            <person name="Ling A."/>
            <person name="Lombard V."/>
            <person name="Lucas S."/>
            <person name="Lundell T."/>
            <person name="Martin R."/>
            <person name="McLaughlin D.J."/>
            <person name="Morgenstern I."/>
            <person name="Morin E."/>
            <person name="Murat C."/>
            <person name="Nagy L.G."/>
            <person name="Nolan M."/>
            <person name="Ohm R.A."/>
            <person name="Patyshakuliyeva A."/>
            <person name="Rokas A."/>
            <person name="Ruiz-Duenas F.J."/>
            <person name="Sabat G."/>
            <person name="Salamov A."/>
            <person name="Samejima M."/>
            <person name="Schmutz J."/>
            <person name="Slot J.C."/>
            <person name="St John F."/>
            <person name="Stenlid J."/>
            <person name="Sun H."/>
            <person name="Sun S."/>
            <person name="Syed K."/>
            <person name="Tsang A."/>
            <person name="Wiebenga A."/>
            <person name="Young D."/>
            <person name="Pisabarro A."/>
            <person name="Eastwood D.C."/>
            <person name="Martin F."/>
            <person name="Cullen D."/>
            <person name="Grigoriev I.V."/>
            <person name="Hibbett D.S."/>
        </authorList>
    </citation>
    <scope>NUCLEOTIDE SEQUENCE [LARGE SCALE GENOMIC DNA]</scope>
    <source>
        <strain evidence="3">RWD-64-598 SS2</strain>
    </source>
</reference>
<proteinExistence type="predicted"/>
<dbReference type="GeneID" id="19204994"/>
<dbReference type="OrthoDB" id="3246730at2759"/>
<feature type="region of interest" description="Disordered" evidence="1">
    <location>
        <begin position="1"/>
        <end position="23"/>
    </location>
</feature>
<dbReference type="PANTHER" id="PTHR33096:SF1">
    <property type="entry name" value="CXC1-LIKE CYSTEINE CLUSTER ASSOCIATED WITH KDZ TRANSPOSASES DOMAIN-CONTAINING PROTEIN"/>
    <property type="match status" value="1"/>
</dbReference>
<keyword evidence="3" id="KW-1185">Reference proteome</keyword>
<dbReference type="KEGG" id="cput:CONPUDRAFT_163795"/>
<protein>
    <recommendedName>
        <fullName evidence="4">CxC1-like cysteine cluster associated with KDZ transposases domain-containing protein</fullName>
    </recommendedName>
</protein>
<dbReference type="Pfam" id="PF18758">
    <property type="entry name" value="KDZ"/>
    <property type="match status" value="1"/>
</dbReference>
<evidence type="ECO:0000256" key="1">
    <source>
        <dbReference type="SAM" id="MobiDB-lite"/>
    </source>
</evidence>
<comment type="caution">
    <text evidence="2">The sequence shown here is derived from an EMBL/GenBank/DDBJ whole genome shotgun (WGS) entry which is preliminary data.</text>
</comment>
<feature type="compositionally biased region" description="Acidic residues" evidence="1">
    <location>
        <begin position="906"/>
        <end position="923"/>
    </location>
</feature>
<evidence type="ECO:0008006" key="4">
    <source>
        <dbReference type="Google" id="ProtNLM"/>
    </source>
</evidence>
<evidence type="ECO:0000313" key="2">
    <source>
        <dbReference type="EMBL" id="EIW82713.1"/>
    </source>
</evidence>
<dbReference type="RefSeq" id="XP_007766697.1">
    <property type="nucleotide sequence ID" value="XM_007768507.1"/>
</dbReference>
<feature type="region of interest" description="Disordered" evidence="1">
    <location>
        <begin position="893"/>
        <end position="924"/>
    </location>
</feature>
<dbReference type="Proteomes" id="UP000053558">
    <property type="component" value="Unassembled WGS sequence"/>
</dbReference>